<evidence type="ECO:0000256" key="4">
    <source>
        <dbReference type="ARBA" id="ARBA00022475"/>
    </source>
</evidence>
<dbReference type="Proteomes" id="UP000619376">
    <property type="component" value="Unassembled WGS sequence"/>
</dbReference>
<dbReference type="PANTHER" id="PTHR30269:SF23">
    <property type="entry name" value="MEMBRANE TRANSPORTER PROTEIN YDHB-RELATED"/>
    <property type="match status" value="1"/>
</dbReference>
<comment type="subcellular location">
    <subcellularLocation>
        <location evidence="1 8">Cell membrane</location>
        <topology evidence="1 8">Multi-pass membrane protein</topology>
    </subcellularLocation>
</comment>
<evidence type="ECO:0000256" key="2">
    <source>
        <dbReference type="ARBA" id="ARBA00009142"/>
    </source>
</evidence>
<evidence type="ECO:0000313" key="9">
    <source>
        <dbReference type="EMBL" id="GHF39413.1"/>
    </source>
</evidence>
<evidence type="ECO:0000313" key="10">
    <source>
        <dbReference type="Proteomes" id="UP000619376"/>
    </source>
</evidence>
<feature type="transmembrane region" description="Helical" evidence="8">
    <location>
        <begin position="122"/>
        <end position="140"/>
    </location>
</feature>
<evidence type="ECO:0000256" key="1">
    <source>
        <dbReference type="ARBA" id="ARBA00004651"/>
    </source>
</evidence>
<gene>
    <name evidence="9" type="ORF">GCM10017781_14920</name>
</gene>
<dbReference type="PANTHER" id="PTHR30269">
    <property type="entry name" value="TRANSMEMBRANE PROTEIN YFCA"/>
    <property type="match status" value="1"/>
</dbReference>
<organism evidence="9 10">
    <name type="scientific">Deinococcus metalli</name>
    <dbReference type="NCBI Taxonomy" id="1141878"/>
    <lineage>
        <taxon>Bacteria</taxon>
        <taxon>Thermotogati</taxon>
        <taxon>Deinococcota</taxon>
        <taxon>Deinococci</taxon>
        <taxon>Deinococcales</taxon>
        <taxon>Deinococcaceae</taxon>
        <taxon>Deinococcus</taxon>
    </lineage>
</organism>
<feature type="transmembrane region" description="Helical" evidence="8">
    <location>
        <begin position="222"/>
        <end position="244"/>
    </location>
</feature>
<keyword evidence="5 8" id="KW-0812">Transmembrane</keyword>
<evidence type="ECO:0000256" key="7">
    <source>
        <dbReference type="ARBA" id="ARBA00023136"/>
    </source>
</evidence>
<dbReference type="InterPro" id="IPR052017">
    <property type="entry name" value="TSUP"/>
</dbReference>
<name>A0ABQ3JL43_9DEIO</name>
<dbReference type="InterPro" id="IPR002781">
    <property type="entry name" value="TM_pro_TauE-like"/>
</dbReference>
<evidence type="ECO:0000256" key="6">
    <source>
        <dbReference type="ARBA" id="ARBA00022989"/>
    </source>
</evidence>
<accession>A0ABQ3JL43</accession>
<proteinExistence type="inferred from homology"/>
<sequence length="276" mass="29022">MIDHRRPRYGGAHMPASGLPALDSWHWVLAALAAVLIGFSKTGLPGAGILAVPVMAWVFGARLSVGATLPLLLVGDVVAVLAYRAYADWPQLRRLGPWVGLGLLAGSVTLWALGHVTLRADPLGPVIGVIILALLILTALQRSGRLHWQPASGVSTGLIGVLGGFTTMVSNAAGPVMALFLTSLGHTKAQLMGTNAWTFFLFNASKVPLLALLTWDNAARPLFTPGSLLVNVALAPLVVLGAWAGRMFLPRVREETFSTLLLVLAGLAALKLLFPG</sequence>
<feature type="transmembrane region" description="Helical" evidence="8">
    <location>
        <begin position="161"/>
        <end position="184"/>
    </location>
</feature>
<feature type="transmembrane region" description="Helical" evidence="8">
    <location>
        <begin position="21"/>
        <end position="39"/>
    </location>
</feature>
<feature type="transmembrane region" description="Helical" evidence="8">
    <location>
        <begin position="256"/>
        <end position="274"/>
    </location>
</feature>
<feature type="transmembrane region" description="Helical" evidence="8">
    <location>
        <begin position="59"/>
        <end position="83"/>
    </location>
</feature>
<keyword evidence="7 8" id="KW-0472">Membrane</keyword>
<keyword evidence="3" id="KW-0813">Transport</keyword>
<dbReference type="Pfam" id="PF01925">
    <property type="entry name" value="TauE"/>
    <property type="match status" value="1"/>
</dbReference>
<keyword evidence="4 8" id="KW-1003">Cell membrane</keyword>
<comment type="caution">
    <text evidence="9">The sequence shown here is derived from an EMBL/GenBank/DDBJ whole genome shotgun (WGS) entry which is preliminary data.</text>
</comment>
<comment type="similarity">
    <text evidence="2 8">Belongs to the 4-toluene sulfonate uptake permease (TSUP) (TC 2.A.102) family.</text>
</comment>
<reference evidence="10" key="1">
    <citation type="journal article" date="2019" name="Int. J. Syst. Evol. Microbiol.">
        <title>The Global Catalogue of Microorganisms (GCM) 10K type strain sequencing project: providing services to taxonomists for standard genome sequencing and annotation.</title>
        <authorList>
            <consortium name="The Broad Institute Genomics Platform"/>
            <consortium name="The Broad Institute Genome Sequencing Center for Infectious Disease"/>
            <person name="Wu L."/>
            <person name="Ma J."/>
        </authorList>
    </citation>
    <scope>NUCLEOTIDE SEQUENCE [LARGE SCALE GENOMIC DNA]</scope>
    <source>
        <strain evidence="10">CGMCC 1.18437</strain>
    </source>
</reference>
<protein>
    <recommendedName>
        <fullName evidence="8">Probable membrane transporter protein</fullName>
    </recommendedName>
</protein>
<keyword evidence="10" id="KW-1185">Reference proteome</keyword>
<keyword evidence="6 8" id="KW-1133">Transmembrane helix</keyword>
<dbReference type="EMBL" id="BNAJ01000003">
    <property type="protein sequence ID" value="GHF39413.1"/>
    <property type="molecule type" value="Genomic_DNA"/>
</dbReference>
<feature type="transmembrane region" description="Helical" evidence="8">
    <location>
        <begin position="95"/>
        <end position="116"/>
    </location>
</feature>
<evidence type="ECO:0000256" key="5">
    <source>
        <dbReference type="ARBA" id="ARBA00022692"/>
    </source>
</evidence>
<evidence type="ECO:0000256" key="8">
    <source>
        <dbReference type="RuleBase" id="RU363041"/>
    </source>
</evidence>
<evidence type="ECO:0000256" key="3">
    <source>
        <dbReference type="ARBA" id="ARBA00022448"/>
    </source>
</evidence>
<feature type="transmembrane region" description="Helical" evidence="8">
    <location>
        <begin position="196"/>
        <end position="215"/>
    </location>
</feature>